<dbReference type="InterPro" id="IPR052843">
    <property type="entry name" value="ER_body_metal_sequester"/>
</dbReference>
<evidence type="ECO:0000256" key="5">
    <source>
        <dbReference type="ARBA" id="ARBA00022692"/>
    </source>
</evidence>
<dbReference type="EMBL" id="JAYKXN010000001">
    <property type="protein sequence ID" value="KAK7317050.1"/>
    <property type="molecule type" value="Genomic_DNA"/>
</dbReference>
<keyword evidence="6 10" id="KW-1133">Transmembrane helix</keyword>
<feature type="transmembrane region" description="Helical" evidence="10">
    <location>
        <begin position="791"/>
        <end position="809"/>
    </location>
</feature>
<evidence type="ECO:0000256" key="1">
    <source>
        <dbReference type="ARBA" id="ARBA00004128"/>
    </source>
</evidence>
<feature type="region of interest" description="Disordered" evidence="9">
    <location>
        <begin position="1"/>
        <end position="35"/>
    </location>
</feature>
<dbReference type="AlphaFoldDB" id="A0AAN9KFS9"/>
<evidence type="ECO:0000256" key="3">
    <source>
        <dbReference type="ARBA" id="ARBA00022496"/>
    </source>
</evidence>
<comment type="similarity">
    <text evidence="2">Belongs to the CCC1 family.</text>
</comment>
<keyword evidence="3" id="KW-0406">Ion transport</keyword>
<evidence type="ECO:0008006" key="13">
    <source>
        <dbReference type="Google" id="ProtNLM"/>
    </source>
</evidence>
<keyword evidence="12" id="KW-1185">Reference proteome</keyword>
<dbReference type="InterPro" id="IPR008217">
    <property type="entry name" value="Ccc1_fam"/>
</dbReference>
<feature type="transmembrane region" description="Helical" evidence="10">
    <location>
        <begin position="668"/>
        <end position="687"/>
    </location>
</feature>
<organism evidence="11 12">
    <name type="scientific">Clitoria ternatea</name>
    <name type="common">Butterfly pea</name>
    <dbReference type="NCBI Taxonomy" id="43366"/>
    <lineage>
        <taxon>Eukaryota</taxon>
        <taxon>Viridiplantae</taxon>
        <taxon>Streptophyta</taxon>
        <taxon>Embryophyta</taxon>
        <taxon>Tracheophyta</taxon>
        <taxon>Spermatophyta</taxon>
        <taxon>Magnoliopsida</taxon>
        <taxon>eudicotyledons</taxon>
        <taxon>Gunneridae</taxon>
        <taxon>Pentapetalae</taxon>
        <taxon>rosids</taxon>
        <taxon>fabids</taxon>
        <taxon>Fabales</taxon>
        <taxon>Fabaceae</taxon>
        <taxon>Papilionoideae</taxon>
        <taxon>50 kb inversion clade</taxon>
        <taxon>NPAAA clade</taxon>
        <taxon>indigoferoid/millettioid clade</taxon>
        <taxon>Phaseoleae</taxon>
        <taxon>Clitoria</taxon>
    </lineage>
</organism>
<dbReference type="Pfam" id="PF01988">
    <property type="entry name" value="VIT1"/>
    <property type="match status" value="1"/>
</dbReference>
<feature type="transmembrane region" description="Helical" evidence="10">
    <location>
        <begin position="723"/>
        <end position="747"/>
    </location>
</feature>
<evidence type="ECO:0000256" key="10">
    <source>
        <dbReference type="SAM" id="Phobius"/>
    </source>
</evidence>
<evidence type="ECO:0000256" key="9">
    <source>
        <dbReference type="SAM" id="MobiDB-lite"/>
    </source>
</evidence>
<reference evidence="11 12" key="1">
    <citation type="submission" date="2024-01" db="EMBL/GenBank/DDBJ databases">
        <title>The genomes of 5 underutilized Papilionoideae crops provide insights into root nodulation and disease resistance.</title>
        <authorList>
            <person name="Yuan L."/>
        </authorList>
    </citation>
    <scope>NUCLEOTIDE SEQUENCE [LARGE SCALE GENOMIC DNA]</scope>
    <source>
        <strain evidence="11">LY-2023</strain>
        <tissue evidence="11">Leaf</tissue>
    </source>
</reference>
<feature type="region of interest" description="Disordered" evidence="9">
    <location>
        <begin position="338"/>
        <end position="380"/>
    </location>
</feature>
<proteinExistence type="inferred from homology"/>
<evidence type="ECO:0000256" key="4">
    <source>
        <dbReference type="ARBA" id="ARBA00022554"/>
    </source>
</evidence>
<feature type="compositionally biased region" description="Basic and acidic residues" evidence="9">
    <location>
        <begin position="19"/>
        <end position="35"/>
    </location>
</feature>
<feature type="compositionally biased region" description="Low complexity" evidence="9">
    <location>
        <begin position="1"/>
        <end position="17"/>
    </location>
</feature>
<comment type="subcellular location">
    <subcellularLocation>
        <location evidence="1">Vacuole membrane</location>
        <topology evidence="1">Multi-pass membrane protein</topology>
    </subcellularLocation>
</comment>
<dbReference type="PANTHER" id="PTHR38937">
    <property type="entry name" value="MEMBRANE PROTEIN OF ER BODY-LIKE PROTEIN"/>
    <property type="match status" value="1"/>
</dbReference>
<gene>
    <name evidence="11" type="ORF">RJT34_00962</name>
</gene>
<keyword evidence="5 10" id="KW-0812">Transmembrane</keyword>
<keyword evidence="4" id="KW-0926">Vacuole</keyword>
<accession>A0AAN9KFS9</accession>
<evidence type="ECO:0000313" key="11">
    <source>
        <dbReference type="EMBL" id="KAK7317050.1"/>
    </source>
</evidence>
<feature type="transmembrane region" description="Helical" evidence="10">
    <location>
        <begin position="759"/>
        <end position="779"/>
    </location>
</feature>
<keyword evidence="7 10" id="KW-0472">Membrane</keyword>
<dbReference type="GO" id="GO:0030026">
    <property type="term" value="P:intracellular manganese ion homeostasis"/>
    <property type="evidence" value="ECO:0007669"/>
    <property type="project" value="InterPro"/>
</dbReference>
<evidence type="ECO:0000256" key="7">
    <source>
        <dbReference type="ARBA" id="ARBA00023136"/>
    </source>
</evidence>
<comment type="caution">
    <text evidence="11">The sequence shown here is derived from an EMBL/GenBank/DDBJ whole genome shotgun (WGS) entry which is preliminary data.</text>
</comment>
<feature type="compositionally biased region" description="Polar residues" evidence="9">
    <location>
        <begin position="338"/>
        <end position="369"/>
    </location>
</feature>
<evidence type="ECO:0000313" key="12">
    <source>
        <dbReference type="Proteomes" id="UP001359559"/>
    </source>
</evidence>
<evidence type="ECO:0000256" key="8">
    <source>
        <dbReference type="ARBA" id="ARBA00044464"/>
    </source>
</evidence>
<dbReference type="GO" id="GO:0005774">
    <property type="term" value="C:vacuolar membrane"/>
    <property type="evidence" value="ECO:0007669"/>
    <property type="project" value="UniProtKB-SubCell"/>
</dbReference>
<keyword evidence="3" id="KW-0408">Iron</keyword>
<evidence type="ECO:0000256" key="2">
    <source>
        <dbReference type="ARBA" id="ARBA00007049"/>
    </source>
</evidence>
<sequence length="844" mass="91767">MATDVSHPSLYSSSSTSTNKEEPCYYTHKEEQKHEGTNKVVENDNHFNGCSAAAGLASVTDFVETATAKCHHCTWTKQFGSLSNVLLENVNGYSDLLMKVKTRIQHGPCLVCETKGNGIDSARSVLPYESSEKEYHLTEEIDQQLKEFDVEAVLAKQETHDLFCPNCKSCITKRVILRKRKRKIPSLDTKAKRDKSHTELVDGSVHETNQGDHAIAASDVGTLVPPSDNDEPEREPEVFRCLSCFSFFIPLSKLIDELFTDLSCLYANHVCVLKDLVTLAGNGFKLFPSFRSTREPETLQNASLVPASNVENPSIITASNANWFFALFTSNKGENTLGQGDASIENSRTGAAEQPQSSSFTNEITSSAIGNPESPPANTTISMNVKLRPDTKPGHGGVLNSPIPPKVKSVKIESLIENSSKSSVALHNEALVVQNDLSSDVINGLRKGGRDFIDLPANEQLLPEREKSHDSVDVIKTDTLADMPKRESVPLAIVAKTEIHFNAGKPAKDAILKSHEGSPNFQKDVDKTPEIALDSFPSLKKEAQAQAPAQSFDSAVVANGVASVKQSSVVNATIPSDHDFKKEEINPSVPKEKKEALKSSISQIADDVPVEGAIVAETHTQIYIGEQPRAEIAEPQEWEILKSIVYGGLIESITSLGVVSSAASSGAAPLNIIALGLANLISGLFVIGHNLIELRKDNSGGDSQQMNMQEDRYQEQLGSRANFVLHAFLVVLSFIIFGSVPLVVYGLLIQKNYSDEVKIAVVAATCVVCIIVLAFGKVYTRRPPKSYAKTVLQYVAMALATSGISYIAGDLVKDLLDKFNSHSNLVLTMPLPSTRMEPALKHIF</sequence>
<dbReference type="PANTHER" id="PTHR38937:SF2">
    <property type="entry name" value="MEMBRANE PROTEIN OF ER BODY-LIKE PROTEIN ISOFORM X1"/>
    <property type="match status" value="1"/>
</dbReference>
<keyword evidence="3" id="KW-0410">Iron transport</keyword>
<dbReference type="GO" id="GO:0005384">
    <property type="term" value="F:manganese ion transmembrane transporter activity"/>
    <property type="evidence" value="ECO:0007669"/>
    <property type="project" value="InterPro"/>
</dbReference>
<comment type="catalytic activity">
    <reaction evidence="8">
        <text>Fe(2+)(in) = Fe(2+)(out)</text>
        <dbReference type="Rhea" id="RHEA:28486"/>
        <dbReference type="ChEBI" id="CHEBI:29033"/>
    </reaction>
    <physiologicalReaction direction="left-to-right" evidence="8">
        <dbReference type="Rhea" id="RHEA:28487"/>
    </physiologicalReaction>
</comment>
<name>A0AAN9KFS9_CLITE</name>
<dbReference type="GO" id="GO:0006826">
    <property type="term" value="P:iron ion transport"/>
    <property type="evidence" value="ECO:0007669"/>
    <property type="project" value="UniProtKB-KW"/>
</dbReference>
<dbReference type="Proteomes" id="UP001359559">
    <property type="component" value="Unassembled WGS sequence"/>
</dbReference>
<protein>
    <recommendedName>
        <fullName evidence="13">Membrane protein of ER body-like protein</fullName>
    </recommendedName>
</protein>
<evidence type="ECO:0000256" key="6">
    <source>
        <dbReference type="ARBA" id="ARBA00022989"/>
    </source>
</evidence>
<keyword evidence="3" id="KW-0813">Transport</keyword>